<dbReference type="EMBL" id="LO017727">
    <property type="protein sequence ID" value="CRH07289.1"/>
    <property type="molecule type" value="Genomic_DNA"/>
</dbReference>
<dbReference type="CDD" id="cd00254">
    <property type="entry name" value="LT-like"/>
    <property type="match status" value="1"/>
</dbReference>
<feature type="domain" description="DUF4124" evidence="4">
    <location>
        <begin position="14"/>
        <end position="47"/>
    </location>
</feature>
<evidence type="ECO:0000259" key="4">
    <source>
        <dbReference type="Pfam" id="PF13511"/>
    </source>
</evidence>
<protein>
    <submittedName>
        <fullName evidence="5">Putative GH23: lytic transglycosylase</fullName>
    </submittedName>
</protein>
<comment type="similarity">
    <text evidence="1">Belongs to the transglycosylase Slt family.</text>
</comment>
<evidence type="ECO:0000313" key="5">
    <source>
        <dbReference type="EMBL" id="CRH07289.1"/>
    </source>
</evidence>
<reference evidence="5" key="1">
    <citation type="submission" date="2015-04" db="EMBL/GenBank/DDBJ databases">
        <authorList>
            <person name="Syromyatnikov M.Y."/>
            <person name="Popov V.N."/>
        </authorList>
    </citation>
    <scope>NUCLEOTIDE SEQUENCE</scope>
    <source>
        <strain evidence="5">MO-1</strain>
    </source>
</reference>
<sequence length="204" mass="23281">MMHLRFITLSAIALLIVWAAPAQAEIYSFVDSNGVIHLTDRPQDPRYNRYARIEQDGRRVRPKLSYRRSTTLYNGTIKQAARRYGLEPALVRAVIRVESDFDPNTVSHKGAVGLMQLMPGTARMYGVKDSTDPTANIYAGSKHLRYLLKKFRNDLTLSLAAYNAGEGTVARYGNRIPPYRETRNYVTKVLRFYRQYSRTLSSAL</sequence>
<dbReference type="Gene3D" id="1.10.530.10">
    <property type="match status" value="1"/>
</dbReference>
<dbReference type="SUPFAM" id="SSF53955">
    <property type="entry name" value="Lysozyme-like"/>
    <property type="match status" value="1"/>
</dbReference>
<dbReference type="InterPro" id="IPR025392">
    <property type="entry name" value="DUF4124"/>
</dbReference>
<dbReference type="PANTHER" id="PTHR37423">
    <property type="entry name" value="SOLUBLE LYTIC MUREIN TRANSGLYCOSYLASE-RELATED"/>
    <property type="match status" value="1"/>
</dbReference>
<evidence type="ECO:0000259" key="3">
    <source>
        <dbReference type="Pfam" id="PF01464"/>
    </source>
</evidence>
<dbReference type="GO" id="GO:0000270">
    <property type="term" value="P:peptidoglycan metabolic process"/>
    <property type="evidence" value="ECO:0007669"/>
    <property type="project" value="InterPro"/>
</dbReference>
<accession>A0A1S7LM97</accession>
<dbReference type="InterPro" id="IPR000189">
    <property type="entry name" value="Transglyc_AS"/>
</dbReference>
<proteinExistence type="inferred from homology"/>
<dbReference type="PANTHER" id="PTHR37423:SF2">
    <property type="entry name" value="MEMBRANE-BOUND LYTIC MUREIN TRANSGLYCOSYLASE C"/>
    <property type="match status" value="1"/>
</dbReference>
<feature type="domain" description="Transglycosylase SLT" evidence="3">
    <location>
        <begin position="76"/>
        <end position="174"/>
    </location>
</feature>
<evidence type="ECO:0000256" key="1">
    <source>
        <dbReference type="ARBA" id="ARBA00007734"/>
    </source>
</evidence>
<dbReference type="Pfam" id="PF01464">
    <property type="entry name" value="SLT"/>
    <property type="match status" value="1"/>
</dbReference>
<gene>
    <name evidence="5" type="ORF">MAGMO_3148</name>
</gene>
<name>A0A1S7LM97_MAGMO</name>
<keyword evidence="2" id="KW-0732">Signal</keyword>
<dbReference type="InterPro" id="IPR008258">
    <property type="entry name" value="Transglycosylase_SLT_dom_1"/>
</dbReference>
<feature type="chain" id="PRO_5013001000" evidence="2">
    <location>
        <begin position="25"/>
        <end position="204"/>
    </location>
</feature>
<dbReference type="AlphaFoldDB" id="A0A1S7LM97"/>
<dbReference type="GO" id="GO:0008933">
    <property type="term" value="F:peptidoglycan lytic transglycosylase activity"/>
    <property type="evidence" value="ECO:0007669"/>
    <property type="project" value="InterPro"/>
</dbReference>
<dbReference type="Pfam" id="PF13511">
    <property type="entry name" value="DUF4124"/>
    <property type="match status" value="1"/>
</dbReference>
<feature type="signal peptide" evidence="2">
    <location>
        <begin position="1"/>
        <end position="24"/>
    </location>
</feature>
<organism evidence="5">
    <name type="scientific">Magnetococcus massalia (strain MO-1)</name>
    <dbReference type="NCBI Taxonomy" id="451514"/>
    <lineage>
        <taxon>Bacteria</taxon>
        <taxon>Pseudomonadati</taxon>
        <taxon>Pseudomonadota</taxon>
        <taxon>Magnetococcia</taxon>
        <taxon>Magnetococcales</taxon>
        <taxon>Magnetococcaceae</taxon>
        <taxon>Magnetococcus</taxon>
    </lineage>
</organism>
<dbReference type="InterPro" id="IPR023346">
    <property type="entry name" value="Lysozyme-like_dom_sf"/>
</dbReference>
<dbReference type="PROSITE" id="PS00922">
    <property type="entry name" value="TRANSGLYCOSYLASE"/>
    <property type="match status" value="1"/>
</dbReference>
<evidence type="ECO:0000256" key="2">
    <source>
        <dbReference type="SAM" id="SignalP"/>
    </source>
</evidence>
<dbReference type="GO" id="GO:0016020">
    <property type="term" value="C:membrane"/>
    <property type="evidence" value="ECO:0007669"/>
    <property type="project" value="InterPro"/>
</dbReference>